<dbReference type="InterPro" id="IPR009279">
    <property type="entry name" value="Portal_Mu"/>
</dbReference>
<gene>
    <name evidence="1" type="ORF">LCGC14_1974560</name>
</gene>
<evidence type="ECO:0000313" key="1">
    <source>
        <dbReference type="EMBL" id="KKL83458.1"/>
    </source>
</evidence>
<name>A0A0F9FB51_9ZZZZ</name>
<sequence length="50" mass="5534">MPRMVFEHKDTEDLKALAETLKVLGDMGVSIPASYVRERFGIPVEQGGTN</sequence>
<comment type="caution">
    <text evidence="1">The sequence shown here is derived from an EMBL/GenBank/DDBJ whole genome shotgun (WGS) entry which is preliminary data.</text>
</comment>
<dbReference type="EMBL" id="LAZR01021972">
    <property type="protein sequence ID" value="KKL83458.1"/>
    <property type="molecule type" value="Genomic_DNA"/>
</dbReference>
<protein>
    <submittedName>
        <fullName evidence="1">Uncharacterized protein</fullName>
    </submittedName>
</protein>
<proteinExistence type="predicted"/>
<reference evidence="1" key="1">
    <citation type="journal article" date="2015" name="Nature">
        <title>Complex archaea that bridge the gap between prokaryotes and eukaryotes.</title>
        <authorList>
            <person name="Spang A."/>
            <person name="Saw J.H."/>
            <person name="Jorgensen S.L."/>
            <person name="Zaremba-Niedzwiedzka K."/>
            <person name="Martijn J."/>
            <person name="Lind A.E."/>
            <person name="van Eijk R."/>
            <person name="Schleper C."/>
            <person name="Guy L."/>
            <person name="Ettema T.J."/>
        </authorList>
    </citation>
    <scope>NUCLEOTIDE SEQUENCE</scope>
</reference>
<organism evidence="1">
    <name type="scientific">marine sediment metagenome</name>
    <dbReference type="NCBI Taxonomy" id="412755"/>
    <lineage>
        <taxon>unclassified sequences</taxon>
        <taxon>metagenomes</taxon>
        <taxon>ecological metagenomes</taxon>
    </lineage>
</organism>
<dbReference type="AlphaFoldDB" id="A0A0F9FB51"/>
<accession>A0A0F9FB51</accession>
<dbReference type="Pfam" id="PF06074">
    <property type="entry name" value="Portal_Mu"/>
    <property type="match status" value="1"/>
</dbReference>